<dbReference type="Proteomes" id="UP000278632">
    <property type="component" value="Unassembled WGS sequence"/>
</dbReference>
<comment type="caution">
    <text evidence="1">The sequence shown here is derived from an EMBL/GenBank/DDBJ whole genome shotgun (WGS) entry which is preliminary data.</text>
</comment>
<protein>
    <submittedName>
        <fullName evidence="1">Uncharacterized protein</fullName>
    </submittedName>
</protein>
<gene>
    <name evidence="1" type="ORF">DMP08_01590</name>
</gene>
<sequence length="92" mass="10186">MIAMRPTCFGILQYPRFRELYPAAPDGIPRGNLLELSCNPFNGQIVVTFQRSDTAIELVQFALDALNGHGSFGGFARPVVEAEPRYALRAMI</sequence>
<evidence type="ECO:0000313" key="1">
    <source>
        <dbReference type="EMBL" id="RNL48337.1"/>
    </source>
</evidence>
<reference evidence="2" key="1">
    <citation type="submission" date="2018-05" db="EMBL/GenBank/DDBJ databases">
        <title>Genome Sequencing of selected type strains of the family Eggerthellaceae.</title>
        <authorList>
            <person name="Danylec N."/>
            <person name="Stoll D.A."/>
            <person name="Doetsch A."/>
            <person name="Huch M."/>
        </authorList>
    </citation>
    <scope>NUCLEOTIDE SEQUENCE [LARGE SCALE GENOMIC DNA]</scope>
    <source>
        <strain evidence="2">DSM 16106</strain>
    </source>
</reference>
<dbReference type="RefSeq" id="WP_123191262.1">
    <property type="nucleotide sequence ID" value="NZ_QICD01000002.1"/>
</dbReference>
<name>A0A3N0BK95_9ACTN</name>
<evidence type="ECO:0000313" key="2">
    <source>
        <dbReference type="Proteomes" id="UP000278632"/>
    </source>
</evidence>
<dbReference type="AlphaFoldDB" id="A0A3N0BK95"/>
<dbReference type="EMBL" id="QICD01000002">
    <property type="protein sequence ID" value="RNL48337.1"/>
    <property type="molecule type" value="Genomic_DNA"/>
</dbReference>
<accession>A0A3N0BK95</accession>
<proteinExistence type="predicted"/>
<organism evidence="1 2">
    <name type="scientific">Paraeggerthella hongkongensis</name>
    <dbReference type="NCBI Taxonomy" id="230658"/>
    <lineage>
        <taxon>Bacteria</taxon>
        <taxon>Bacillati</taxon>
        <taxon>Actinomycetota</taxon>
        <taxon>Coriobacteriia</taxon>
        <taxon>Eggerthellales</taxon>
        <taxon>Eggerthellaceae</taxon>
        <taxon>Paraeggerthella</taxon>
    </lineage>
</organism>
<keyword evidence="2" id="KW-1185">Reference proteome</keyword>